<feature type="transmembrane region" description="Helical" evidence="7">
    <location>
        <begin position="9"/>
        <end position="27"/>
    </location>
</feature>
<feature type="transmembrane region" description="Helical" evidence="7">
    <location>
        <begin position="142"/>
        <end position="175"/>
    </location>
</feature>
<accession>A0A6B1D801</accession>
<dbReference type="CDD" id="cd06261">
    <property type="entry name" value="TM_PBP2"/>
    <property type="match status" value="1"/>
</dbReference>
<feature type="transmembrane region" description="Helical" evidence="7">
    <location>
        <begin position="195"/>
        <end position="213"/>
    </location>
</feature>
<feature type="transmembrane region" description="Helical" evidence="7">
    <location>
        <begin position="295"/>
        <end position="323"/>
    </location>
</feature>
<feature type="transmembrane region" description="Helical" evidence="7">
    <location>
        <begin position="107"/>
        <end position="130"/>
    </location>
</feature>
<comment type="caution">
    <text evidence="9">The sequence shown here is derived from an EMBL/GenBank/DDBJ whole genome shotgun (WGS) entry which is preliminary data.</text>
</comment>
<proteinExistence type="inferred from homology"/>
<evidence type="ECO:0000256" key="4">
    <source>
        <dbReference type="ARBA" id="ARBA00022692"/>
    </source>
</evidence>
<organism evidence="9">
    <name type="scientific">Caldilineaceae bacterium SB0661_bin_32</name>
    <dbReference type="NCBI Taxonomy" id="2605255"/>
    <lineage>
        <taxon>Bacteria</taxon>
        <taxon>Bacillati</taxon>
        <taxon>Chloroflexota</taxon>
        <taxon>Caldilineae</taxon>
        <taxon>Caldilineales</taxon>
        <taxon>Caldilineaceae</taxon>
    </lineage>
</organism>
<dbReference type="Gene3D" id="1.10.3720.10">
    <property type="entry name" value="MetI-like"/>
    <property type="match status" value="1"/>
</dbReference>
<evidence type="ECO:0000256" key="3">
    <source>
        <dbReference type="ARBA" id="ARBA00022475"/>
    </source>
</evidence>
<evidence type="ECO:0000256" key="1">
    <source>
        <dbReference type="ARBA" id="ARBA00004651"/>
    </source>
</evidence>
<dbReference type="SUPFAM" id="SSF161098">
    <property type="entry name" value="MetI-like"/>
    <property type="match status" value="1"/>
</dbReference>
<dbReference type="EMBL" id="VXMH01000066">
    <property type="protein sequence ID" value="MYC95788.1"/>
    <property type="molecule type" value="Genomic_DNA"/>
</dbReference>
<keyword evidence="2 7" id="KW-0813">Transport</keyword>
<comment type="subcellular location">
    <subcellularLocation>
        <location evidence="1 7">Cell membrane</location>
        <topology evidence="1 7">Multi-pass membrane protein</topology>
    </subcellularLocation>
</comment>
<name>A0A6B1D801_9CHLR</name>
<evidence type="ECO:0000256" key="2">
    <source>
        <dbReference type="ARBA" id="ARBA00022448"/>
    </source>
</evidence>
<dbReference type="GO" id="GO:0005886">
    <property type="term" value="C:plasma membrane"/>
    <property type="evidence" value="ECO:0007669"/>
    <property type="project" value="UniProtKB-SubCell"/>
</dbReference>
<dbReference type="InterPro" id="IPR035906">
    <property type="entry name" value="MetI-like_sf"/>
</dbReference>
<dbReference type="AlphaFoldDB" id="A0A6B1D801"/>
<protein>
    <submittedName>
        <fullName evidence="9">ABC transporter permease</fullName>
    </submittedName>
</protein>
<dbReference type="PANTHER" id="PTHR30465">
    <property type="entry name" value="INNER MEMBRANE ABC TRANSPORTER"/>
    <property type="match status" value="1"/>
</dbReference>
<evidence type="ECO:0000313" key="9">
    <source>
        <dbReference type="EMBL" id="MYC95788.1"/>
    </source>
</evidence>
<evidence type="ECO:0000256" key="5">
    <source>
        <dbReference type="ARBA" id="ARBA00022989"/>
    </source>
</evidence>
<feature type="domain" description="ABC transmembrane type-1" evidence="8">
    <location>
        <begin position="103"/>
        <end position="316"/>
    </location>
</feature>
<keyword evidence="6 7" id="KW-0472">Membrane</keyword>
<evidence type="ECO:0000256" key="6">
    <source>
        <dbReference type="ARBA" id="ARBA00023136"/>
    </source>
</evidence>
<dbReference type="InterPro" id="IPR000515">
    <property type="entry name" value="MetI-like"/>
</dbReference>
<keyword evidence="4 7" id="KW-0812">Transmembrane</keyword>
<keyword evidence="3" id="KW-1003">Cell membrane</keyword>
<dbReference type="PROSITE" id="PS50928">
    <property type="entry name" value="ABC_TM1"/>
    <property type="match status" value="1"/>
</dbReference>
<feature type="transmembrane region" description="Helical" evidence="7">
    <location>
        <begin position="266"/>
        <end position="283"/>
    </location>
</feature>
<keyword evidence="5 7" id="KW-1133">Transmembrane helix</keyword>
<evidence type="ECO:0000256" key="7">
    <source>
        <dbReference type="RuleBase" id="RU363032"/>
    </source>
</evidence>
<evidence type="ECO:0000259" key="8">
    <source>
        <dbReference type="PROSITE" id="PS50928"/>
    </source>
</evidence>
<dbReference type="GO" id="GO:0055085">
    <property type="term" value="P:transmembrane transport"/>
    <property type="evidence" value="ECO:0007669"/>
    <property type="project" value="InterPro"/>
</dbReference>
<sequence length="331" mass="36998">MRTYILQRFIQMIIVMAVVMLVSFIIVELPPGDFLTTLREQLTEQNVDPKVIDSTVEMYRARYGLGENWFIRFGKWAWSLMKGDMGYSMQHNRPASELMGERLSLTIWISIATLIFMFVVAVPIGMLSAIKQYSAWDHSFTFLALLGVSVPSFITALVFLLLSVTLLGATTVAGLFSPEYVTAEWSWAKFVDMLKHVWIILFIVGLGDTASTIRVMRARMLDTLGEPYIDTARMKGLSGAKIYFRHALRVAINPIISSIGLRFPQIISGSTIVAIVLTLPLIGPLLLDALLGEDVYLACSILVVLTLALVIGNFLADLALAWLDPRIRFEN</sequence>
<dbReference type="PANTHER" id="PTHR30465:SF43">
    <property type="entry name" value="OLIGOPEPTIDE ABC TRANSPORTER, PERMEASE PROTEIN"/>
    <property type="match status" value="1"/>
</dbReference>
<reference evidence="9" key="1">
    <citation type="submission" date="2019-09" db="EMBL/GenBank/DDBJ databases">
        <title>Characterisation of the sponge microbiome using genome-centric metagenomics.</title>
        <authorList>
            <person name="Engelberts J.P."/>
            <person name="Robbins S.J."/>
            <person name="De Goeij J.M."/>
            <person name="Aranda M."/>
            <person name="Bell S.C."/>
            <person name="Webster N.S."/>
        </authorList>
    </citation>
    <scope>NUCLEOTIDE SEQUENCE</scope>
    <source>
        <strain evidence="9">SB0661_bin_32</strain>
    </source>
</reference>
<dbReference type="Pfam" id="PF00528">
    <property type="entry name" value="BPD_transp_1"/>
    <property type="match status" value="1"/>
</dbReference>
<gene>
    <name evidence="9" type="ORF">F4X14_12560</name>
</gene>
<comment type="similarity">
    <text evidence="7">Belongs to the binding-protein-dependent transport system permease family.</text>
</comment>